<dbReference type="GO" id="GO:0042575">
    <property type="term" value="C:DNA polymerase complex"/>
    <property type="evidence" value="ECO:0007669"/>
    <property type="project" value="UniProtKB-ARBA"/>
</dbReference>
<feature type="domain" description="Integrase catalytic" evidence="8">
    <location>
        <begin position="385"/>
        <end position="484"/>
    </location>
</feature>
<evidence type="ECO:0000313" key="10">
    <source>
        <dbReference type="Proteomes" id="UP000807504"/>
    </source>
</evidence>
<dbReference type="Pfam" id="PF17921">
    <property type="entry name" value="Integrase_H2C2"/>
    <property type="match status" value="1"/>
</dbReference>
<evidence type="ECO:0000256" key="3">
    <source>
        <dbReference type="ARBA" id="ARBA00022695"/>
    </source>
</evidence>
<dbReference type="Gene3D" id="1.10.340.70">
    <property type="match status" value="1"/>
</dbReference>
<evidence type="ECO:0000256" key="7">
    <source>
        <dbReference type="ARBA" id="ARBA00022918"/>
    </source>
</evidence>
<comment type="caution">
    <text evidence="9">The sequence shown here is derived from an EMBL/GenBank/DDBJ whole genome shotgun (WGS) entry which is preliminary data.</text>
</comment>
<keyword evidence="7" id="KW-0695">RNA-directed DNA polymerase</keyword>
<evidence type="ECO:0000256" key="4">
    <source>
        <dbReference type="ARBA" id="ARBA00022722"/>
    </source>
</evidence>
<sequence length="657" mass="76017">MDITKVVLRSNPKEDEIGLYLTIFESQLKFLSIPESEWIPYLISSLPTEKALLIPRQDEENSQDYRKVKEMLLKRYRLTANRFRQLFSQHKKSPDRTWRAFYFEIASYFEVLITEFNIKKFQKGPEQQEAFETLKKRIITPKVLKQSNGSKPFRIRTGASSYVLGAVLTRGESTEEHVIEYASRLLIPAEPNYSNTERGALAVVWALEKFRGYVENQEIIIAFDHQPLKWLMSIKSPSGRLARWALQIQSFNLKIEYTPGKTNVLADMLSRPTNLNEDVPCGVFAISADFPVRRLRDIREEQLKDEDLKKIIDCFEKKTEEAQLVVPIQERERVLQEYHDAPTAGHYGAEVTYNKVTCRYYFPGMRKYIVEYVENYPDCNRYKPSNQTPTGLLRTSVYAQRFETLAIDLFGPLPETSFGKKWIFLVEDTSTKCMELFALKEATSVNWAKSLVEEVLLRYGLPRRIISDNCSQFRSQTRLAILVRDEHDTWDEKPPTIRFALNTAKCETTNHTAAYLQFGGELRTTDDVTHDLKTLVDNDNFVAEITPYLKRFARLTAEIKDHVEQKQDKRKACYDRCRIQVFNKPVVTNLSPTMYDIADPAKPDEGLATYNSSAVRAYELPVARDSGIVAPLRECGRPKKFCADFSPRRRVSQRGSL</sequence>
<keyword evidence="3" id="KW-0548">Nucleotidyltransferase</keyword>
<dbReference type="GO" id="GO:0015074">
    <property type="term" value="P:DNA integration"/>
    <property type="evidence" value="ECO:0007669"/>
    <property type="project" value="InterPro"/>
</dbReference>
<dbReference type="EC" id="2.7.7.49" evidence="1"/>
<dbReference type="CDD" id="cd09274">
    <property type="entry name" value="RNase_HI_RT_Ty3"/>
    <property type="match status" value="1"/>
</dbReference>
<dbReference type="Proteomes" id="UP000807504">
    <property type="component" value="Unassembled WGS sequence"/>
</dbReference>
<dbReference type="FunFam" id="1.10.340.70:FF:000001">
    <property type="entry name" value="Retrovirus-related Pol polyprotein from transposon gypsy-like Protein"/>
    <property type="match status" value="1"/>
</dbReference>
<reference evidence="9" key="2">
    <citation type="submission" date="2020-06" db="EMBL/GenBank/DDBJ databases">
        <authorList>
            <person name="Sheffer M."/>
        </authorList>
    </citation>
    <scope>NUCLEOTIDE SEQUENCE</scope>
</reference>
<dbReference type="GO" id="GO:0003964">
    <property type="term" value="F:RNA-directed DNA polymerase activity"/>
    <property type="evidence" value="ECO:0007669"/>
    <property type="project" value="UniProtKB-KW"/>
</dbReference>
<dbReference type="GO" id="GO:0004519">
    <property type="term" value="F:endonuclease activity"/>
    <property type="evidence" value="ECO:0007669"/>
    <property type="project" value="UniProtKB-KW"/>
</dbReference>
<keyword evidence="10" id="KW-1185">Reference proteome</keyword>
<keyword evidence="2" id="KW-0808">Transferase</keyword>
<dbReference type="GO" id="GO:0003676">
    <property type="term" value="F:nucleic acid binding"/>
    <property type="evidence" value="ECO:0007669"/>
    <property type="project" value="InterPro"/>
</dbReference>
<evidence type="ECO:0000256" key="5">
    <source>
        <dbReference type="ARBA" id="ARBA00022759"/>
    </source>
</evidence>
<dbReference type="Pfam" id="PF17917">
    <property type="entry name" value="RT_RNaseH"/>
    <property type="match status" value="1"/>
</dbReference>
<dbReference type="PROSITE" id="PS50994">
    <property type="entry name" value="INTEGRASE"/>
    <property type="match status" value="1"/>
</dbReference>
<keyword evidence="6" id="KW-0378">Hydrolase</keyword>
<dbReference type="EMBL" id="JABXBU010000030">
    <property type="protein sequence ID" value="KAF8785780.1"/>
    <property type="molecule type" value="Genomic_DNA"/>
</dbReference>
<dbReference type="PANTHER" id="PTHR37984:SF5">
    <property type="entry name" value="PROTEIN NYNRIN-LIKE"/>
    <property type="match status" value="1"/>
</dbReference>
<dbReference type="InterPro" id="IPR012337">
    <property type="entry name" value="RNaseH-like_sf"/>
</dbReference>
<dbReference type="GO" id="GO:0016787">
    <property type="term" value="F:hydrolase activity"/>
    <property type="evidence" value="ECO:0007669"/>
    <property type="project" value="UniProtKB-KW"/>
</dbReference>
<evidence type="ECO:0000256" key="1">
    <source>
        <dbReference type="ARBA" id="ARBA00012493"/>
    </source>
</evidence>
<evidence type="ECO:0000259" key="8">
    <source>
        <dbReference type="PROSITE" id="PS50994"/>
    </source>
</evidence>
<dbReference type="PANTHER" id="PTHR37984">
    <property type="entry name" value="PROTEIN CBG26694"/>
    <property type="match status" value="1"/>
</dbReference>
<keyword evidence="5" id="KW-0255">Endonuclease</keyword>
<dbReference type="SUPFAM" id="SSF53098">
    <property type="entry name" value="Ribonuclease H-like"/>
    <property type="match status" value="1"/>
</dbReference>
<dbReference type="InterPro" id="IPR050951">
    <property type="entry name" value="Retrovirus_Pol_polyprotein"/>
</dbReference>
<dbReference type="InterPro" id="IPR001584">
    <property type="entry name" value="Integrase_cat-core"/>
</dbReference>
<gene>
    <name evidence="9" type="ORF">HNY73_011285</name>
</gene>
<dbReference type="InterPro" id="IPR041588">
    <property type="entry name" value="Integrase_H2C2"/>
</dbReference>
<dbReference type="SUPFAM" id="SSF56672">
    <property type="entry name" value="DNA/RNA polymerases"/>
    <property type="match status" value="1"/>
</dbReference>
<keyword evidence="4" id="KW-0540">Nuclease</keyword>
<dbReference type="FunFam" id="3.10.20.370:FF:000001">
    <property type="entry name" value="Retrovirus-related Pol polyprotein from transposon 17.6-like protein"/>
    <property type="match status" value="1"/>
</dbReference>
<evidence type="ECO:0000256" key="6">
    <source>
        <dbReference type="ARBA" id="ARBA00022801"/>
    </source>
</evidence>
<reference evidence="9" key="1">
    <citation type="journal article" date="2020" name="bioRxiv">
        <title>Chromosome-level reference genome of the European wasp spider Argiope bruennichi: a resource for studies on range expansion and evolutionary adaptation.</title>
        <authorList>
            <person name="Sheffer M.M."/>
            <person name="Hoppe A."/>
            <person name="Krehenwinkel H."/>
            <person name="Uhl G."/>
            <person name="Kuss A.W."/>
            <person name="Jensen L."/>
            <person name="Jensen C."/>
            <person name="Gillespie R.G."/>
            <person name="Hoff K.J."/>
            <person name="Prost S."/>
        </authorList>
    </citation>
    <scope>NUCLEOTIDE SEQUENCE</scope>
</reference>
<evidence type="ECO:0000313" key="9">
    <source>
        <dbReference type="EMBL" id="KAF8785780.1"/>
    </source>
</evidence>
<accession>A0A8T0F8Q1</accession>
<dbReference type="Gene3D" id="3.30.420.10">
    <property type="entry name" value="Ribonuclease H-like superfamily/Ribonuclease H"/>
    <property type="match status" value="1"/>
</dbReference>
<dbReference type="InterPro" id="IPR041373">
    <property type="entry name" value="RT_RNaseH"/>
</dbReference>
<dbReference type="InterPro" id="IPR036397">
    <property type="entry name" value="RNaseH_sf"/>
</dbReference>
<dbReference type="AlphaFoldDB" id="A0A8T0F8Q1"/>
<organism evidence="9 10">
    <name type="scientific">Argiope bruennichi</name>
    <name type="common">Wasp spider</name>
    <name type="synonym">Aranea bruennichi</name>
    <dbReference type="NCBI Taxonomy" id="94029"/>
    <lineage>
        <taxon>Eukaryota</taxon>
        <taxon>Metazoa</taxon>
        <taxon>Ecdysozoa</taxon>
        <taxon>Arthropoda</taxon>
        <taxon>Chelicerata</taxon>
        <taxon>Arachnida</taxon>
        <taxon>Araneae</taxon>
        <taxon>Araneomorphae</taxon>
        <taxon>Entelegynae</taxon>
        <taxon>Araneoidea</taxon>
        <taxon>Araneidae</taxon>
        <taxon>Argiope</taxon>
    </lineage>
</organism>
<proteinExistence type="predicted"/>
<dbReference type="InterPro" id="IPR043502">
    <property type="entry name" value="DNA/RNA_pol_sf"/>
</dbReference>
<dbReference type="Gene3D" id="3.10.20.370">
    <property type="match status" value="1"/>
</dbReference>
<protein>
    <recommendedName>
        <fullName evidence="1">RNA-directed DNA polymerase</fullName>
        <ecNumber evidence="1">2.7.7.49</ecNumber>
    </recommendedName>
</protein>
<evidence type="ECO:0000256" key="2">
    <source>
        <dbReference type="ARBA" id="ARBA00022679"/>
    </source>
</evidence>
<name>A0A8T0F8Q1_ARGBR</name>